<evidence type="ECO:0000313" key="13">
    <source>
        <dbReference type="Proteomes" id="UP000230750"/>
    </source>
</evidence>
<dbReference type="GO" id="GO:0005886">
    <property type="term" value="C:plasma membrane"/>
    <property type="evidence" value="ECO:0007669"/>
    <property type="project" value="TreeGrafter"/>
</dbReference>
<evidence type="ECO:0000256" key="2">
    <source>
        <dbReference type="ARBA" id="ARBA00022692"/>
    </source>
</evidence>
<dbReference type="SUPFAM" id="SSF81321">
    <property type="entry name" value="Family A G protein-coupled receptor-like"/>
    <property type="match status" value="2"/>
</dbReference>
<keyword evidence="2 10" id="KW-0812">Transmembrane</keyword>
<sequence>MSSYESSQDFVAAPLLYNEIYHYDYAFLNKTDGGQVPIPVAAKVILGLSYSMAITICGIGNLLLCCSLVRFQRMRTTTNLLIGNIALSDFIVAAVCIPFKFYYYMAESWPFGSVMCVMVGYGSVTSLYVSVNSLLLIALDSIAKKLWFRNVPGGHMTQQQEMVVEKTKRRTIRMLIIVVTLFAVCWAPFHGYAINRDFIMPSFQGERTLHFFTTFYFVEALAMSNSVFNTIIYIVINANFRMAAMQMVLPKSLWKKDPSPNPYVRYHKYASRSRTGALKNNNYNGSLMTSSTCLGKDKSPKHQQIL</sequence>
<keyword evidence="8" id="KW-0325">Glycoprotein</keyword>
<dbReference type="STRING" id="307972.A0A2G8JJE1"/>
<evidence type="ECO:0000256" key="10">
    <source>
        <dbReference type="SAM" id="Phobius"/>
    </source>
</evidence>
<keyword evidence="3 10" id="KW-1133">Transmembrane helix</keyword>
<dbReference type="PANTHER" id="PTHR24238:SF74">
    <property type="entry name" value="PROKINETICIN RECEPTOR 2"/>
    <property type="match status" value="1"/>
</dbReference>
<evidence type="ECO:0000256" key="1">
    <source>
        <dbReference type="ARBA" id="ARBA00004141"/>
    </source>
</evidence>
<keyword evidence="4" id="KW-0297">G-protein coupled receptor</keyword>
<keyword evidence="5 10" id="KW-0472">Membrane</keyword>
<evidence type="ECO:0000259" key="11">
    <source>
        <dbReference type="PROSITE" id="PS50262"/>
    </source>
</evidence>
<accession>A0A2G8JJE1</accession>
<dbReference type="GO" id="GO:0008188">
    <property type="term" value="F:neuropeptide receptor activity"/>
    <property type="evidence" value="ECO:0007669"/>
    <property type="project" value="TreeGrafter"/>
</dbReference>
<keyword evidence="9" id="KW-0807">Transducer</keyword>
<dbReference type="InterPro" id="IPR000276">
    <property type="entry name" value="GPCR_Rhodpsn"/>
</dbReference>
<dbReference type="AlphaFoldDB" id="A0A2G8JJE1"/>
<dbReference type="InterPro" id="IPR017452">
    <property type="entry name" value="GPCR_Rhodpsn_7TM"/>
</dbReference>
<dbReference type="Pfam" id="PF00001">
    <property type="entry name" value="7tm_1"/>
    <property type="match status" value="2"/>
</dbReference>
<feature type="transmembrane region" description="Helical" evidence="10">
    <location>
        <begin position="174"/>
        <end position="194"/>
    </location>
</feature>
<evidence type="ECO:0000256" key="7">
    <source>
        <dbReference type="ARBA" id="ARBA00023170"/>
    </source>
</evidence>
<evidence type="ECO:0000256" key="9">
    <source>
        <dbReference type="ARBA" id="ARBA00023224"/>
    </source>
</evidence>
<dbReference type="Gene3D" id="1.20.1070.10">
    <property type="entry name" value="Rhodopsin 7-helix transmembrane proteins"/>
    <property type="match status" value="2"/>
</dbReference>
<keyword evidence="13" id="KW-1185">Reference proteome</keyword>
<feature type="transmembrane region" description="Helical" evidence="10">
    <location>
        <begin position="44"/>
        <end position="69"/>
    </location>
</feature>
<dbReference type="PROSITE" id="PS50262">
    <property type="entry name" value="G_PROTEIN_RECEP_F1_2"/>
    <property type="match status" value="2"/>
</dbReference>
<keyword evidence="7 12" id="KW-0675">Receptor</keyword>
<feature type="transmembrane region" description="Helical" evidence="10">
    <location>
        <begin position="111"/>
        <end position="139"/>
    </location>
</feature>
<evidence type="ECO:0000256" key="4">
    <source>
        <dbReference type="ARBA" id="ARBA00023040"/>
    </source>
</evidence>
<feature type="transmembrane region" description="Helical" evidence="10">
    <location>
        <begin position="214"/>
        <end position="236"/>
    </location>
</feature>
<feature type="transmembrane region" description="Helical" evidence="10">
    <location>
        <begin position="81"/>
        <end position="105"/>
    </location>
</feature>
<comment type="caution">
    <text evidence="12">The sequence shown here is derived from an EMBL/GenBank/DDBJ whole genome shotgun (WGS) entry which is preliminary data.</text>
</comment>
<keyword evidence="6" id="KW-1015">Disulfide bond</keyword>
<evidence type="ECO:0000256" key="5">
    <source>
        <dbReference type="ARBA" id="ARBA00023136"/>
    </source>
</evidence>
<evidence type="ECO:0000256" key="8">
    <source>
        <dbReference type="ARBA" id="ARBA00023180"/>
    </source>
</evidence>
<evidence type="ECO:0000256" key="6">
    <source>
        <dbReference type="ARBA" id="ARBA00023157"/>
    </source>
</evidence>
<feature type="domain" description="G-protein coupled receptors family 1 profile" evidence="11">
    <location>
        <begin position="166"/>
        <end position="233"/>
    </location>
</feature>
<name>A0A2G8JJE1_STIJA</name>
<comment type="subcellular location">
    <subcellularLocation>
        <location evidence="1">Membrane</location>
        <topology evidence="1">Multi-pass membrane protein</topology>
    </subcellularLocation>
</comment>
<dbReference type="EMBL" id="MRZV01001798">
    <property type="protein sequence ID" value="PIK35858.1"/>
    <property type="molecule type" value="Genomic_DNA"/>
</dbReference>
<gene>
    <name evidence="12" type="ORF">BSL78_27313</name>
</gene>
<proteinExistence type="predicted"/>
<protein>
    <submittedName>
        <fullName evidence="12">Putative prokineticin receptor 2-like</fullName>
    </submittedName>
</protein>
<dbReference type="PRINTS" id="PR00237">
    <property type="entry name" value="GPCRRHODOPSN"/>
</dbReference>
<evidence type="ECO:0000313" key="12">
    <source>
        <dbReference type="EMBL" id="PIK35858.1"/>
    </source>
</evidence>
<dbReference type="PANTHER" id="PTHR24238">
    <property type="entry name" value="G-PROTEIN COUPLED RECEPTOR"/>
    <property type="match status" value="1"/>
</dbReference>
<reference evidence="12 13" key="1">
    <citation type="journal article" date="2017" name="PLoS Biol.">
        <title>The sea cucumber genome provides insights into morphological evolution and visceral regeneration.</title>
        <authorList>
            <person name="Zhang X."/>
            <person name="Sun L."/>
            <person name="Yuan J."/>
            <person name="Sun Y."/>
            <person name="Gao Y."/>
            <person name="Zhang L."/>
            <person name="Li S."/>
            <person name="Dai H."/>
            <person name="Hamel J.F."/>
            <person name="Liu C."/>
            <person name="Yu Y."/>
            <person name="Liu S."/>
            <person name="Lin W."/>
            <person name="Guo K."/>
            <person name="Jin S."/>
            <person name="Xu P."/>
            <person name="Storey K.B."/>
            <person name="Huan P."/>
            <person name="Zhang T."/>
            <person name="Zhou Y."/>
            <person name="Zhang J."/>
            <person name="Lin C."/>
            <person name="Li X."/>
            <person name="Xing L."/>
            <person name="Huo D."/>
            <person name="Sun M."/>
            <person name="Wang L."/>
            <person name="Mercier A."/>
            <person name="Li F."/>
            <person name="Yang H."/>
            <person name="Xiang J."/>
        </authorList>
    </citation>
    <scope>NUCLEOTIDE SEQUENCE [LARGE SCALE GENOMIC DNA]</scope>
    <source>
        <strain evidence="12">Shaxun</strain>
        <tissue evidence="12">Muscle</tissue>
    </source>
</reference>
<evidence type="ECO:0000256" key="3">
    <source>
        <dbReference type="ARBA" id="ARBA00022989"/>
    </source>
</evidence>
<organism evidence="12 13">
    <name type="scientific">Stichopus japonicus</name>
    <name type="common">Sea cucumber</name>
    <dbReference type="NCBI Taxonomy" id="307972"/>
    <lineage>
        <taxon>Eukaryota</taxon>
        <taxon>Metazoa</taxon>
        <taxon>Echinodermata</taxon>
        <taxon>Eleutherozoa</taxon>
        <taxon>Echinozoa</taxon>
        <taxon>Holothuroidea</taxon>
        <taxon>Aspidochirotacea</taxon>
        <taxon>Aspidochirotida</taxon>
        <taxon>Stichopodidae</taxon>
        <taxon>Apostichopus</taxon>
    </lineage>
</organism>
<dbReference type="OrthoDB" id="10053194at2759"/>
<dbReference type="Proteomes" id="UP000230750">
    <property type="component" value="Unassembled WGS sequence"/>
</dbReference>
<feature type="domain" description="G-protein coupled receptors family 1 profile" evidence="11">
    <location>
        <begin position="60"/>
        <end position="140"/>
    </location>
</feature>